<evidence type="ECO:0000313" key="3">
    <source>
        <dbReference type="Proteomes" id="UP000076502"/>
    </source>
</evidence>
<reference evidence="2 3" key="1">
    <citation type="submission" date="2015-07" db="EMBL/GenBank/DDBJ databases">
        <title>The genome of Dufourea novaeangliae.</title>
        <authorList>
            <person name="Pan H."/>
            <person name="Kapheim K."/>
        </authorList>
    </citation>
    <scope>NUCLEOTIDE SEQUENCE [LARGE SCALE GENOMIC DNA]</scope>
    <source>
        <strain evidence="2">0120121106</strain>
        <tissue evidence="2">Whole body</tissue>
    </source>
</reference>
<evidence type="ECO:0000256" key="1">
    <source>
        <dbReference type="SAM" id="MobiDB-lite"/>
    </source>
</evidence>
<feature type="compositionally biased region" description="Basic and acidic residues" evidence="1">
    <location>
        <begin position="137"/>
        <end position="147"/>
    </location>
</feature>
<dbReference type="Proteomes" id="UP000076502">
    <property type="component" value="Unassembled WGS sequence"/>
</dbReference>
<keyword evidence="3" id="KW-1185">Reference proteome</keyword>
<gene>
    <name evidence="2" type="ORF">WN55_00290</name>
</gene>
<sequence length="317" mass="36538">MGKIKSRRRESSSEDDLEWLARRIGKSERKLMRRKITRSLLELRSAPHIIAAWTDMLFFVMSPGRQQWGGQHHFSAMYTYRVGAECYRNGAITRKDVILHVQISRKFSEAYHRLPTLAAFPKYLGVRKGKNVWERKRKENRKGKLEKSATAIGTAEKSHKQRKLRGRRRTETNENQNSGDALKDALEISEGLVTKCATSRQEIENNSVTELKRKEKFLEAKYAFACVVLQPPEVILVEHHKAYINISVSSDTMMKLAGMLAKRWENNSTTTRLTSESLYSDNCKSNMVEKSQPNLQSQILFNACYKVMATSFMQDLL</sequence>
<dbReference type="EMBL" id="KQ434861">
    <property type="protein sequence ID" value="KZC08940.1"/>
    <property type="molecule type" value="Genomic_DNA"/>
</dbReference>
<accession>A0A154PCL2</accession>
<evidence type="ECO:0000313" key="2">
    <source>
        <dbReference type="EMBL" id="KZC08940.1"/>
    </source>
</evidence>
<feature type="region of interest" description="Disordered" evidence="1">
    <location>
        <begin position="137"/>
        <end position="180"/>
    </location>
</feature>
<proteinExistence type="predicted"/>
<feature type="compositionally biased region" description="Basic residues" evidence="1">
    <location>
        <begin position="159"/>
        <end position="168"/>
    </location>
</feature>
<dbReference type="AlphaFoldDB" id="A0A154PCL2"/>
<organism evidence="2 3">
    <name type="scientific">Dufourea novaeangliae</name>
    <name type="common">Sweat bee</name>
    <dbReference type="NCBI Taxonomy" id="178035"/>
    <lineage>
        <taxon>Eukaryota</taxon>
        <taxon>Metazoa</taxon>
        <taxon>Ecdysozoa</taxon>
        <taxon>Arthropoda</taxon>
        <taxon>Hexapoda</taxon>
        <taxon>Insecta</taxon>
        <taxon>Pterygota</taxon>
        <taxon>Neoptera</taxon>
        <taxon>Endopterygota</taxon>
        <taxon>Hymenoptera</taxon>
        <taxon>Apocrita</taxon>
        <taxon>Aculeata</taxon>
        <taxon>Apoidea</taxon>
        <taxon>Anthophila</taxon>
        <taxon>Halictidae</taxon>
        <taxon>Rophitinae</taxon>
        <taxon>Dufourea</taxon>
    </lineage>
</organism>
<protein>
    <submittedName>
        <fullName evidence="2">Uncharacterized protein</fullName>
    </submittedName>
</protein>
<name>A0A154PCL2_DUFNO</name>